<comment type="similarity">
    <text evidence="1">Belongs to the protein phosphatase inhibitor 1 family.</text>
</comment>
<reference evidence="4" key="2">
    <citation type="submission" date="2025-08" db="UniProtKB">
        <authorList>
            <consortium name="Ensembl"/>
        </authorList>
    </citation>
    <scope>IDENTIFICATION</scope>
</reference>
<dbReference type="GO" id="GO:0005737">
    <property type="term" value="C:cytoplasm"/>
    <property type="evidence" value="ECO:0007669"/>
    <property type="project" value="TreeGrafter"/>
</dbReference>
<dbReference type="Pfam" id="PF05395">
    <property type="entry name" value="DARPP-32"/>
    <property type="match status" value="1"/>
</dbReference>
<dbReference type="InterPro" id="IPR008466">
    <property type="entry name" value="PPP1R1A/B/C"/>
</dbReference>
<proteinExistence type="inferred from homology"/>
<evidence type="ECO:0000256" key="3">
    <source>
        <dbReference type="SAM" id="MobiDB-lite"/>
    </source>
</evidence>
<dbReference type="Proteomes" id="UP000005226">
    <property type="component" value="Chromosome 4"/>
</dbReference>
<protein>
    <submittedName>
        <fullName evidence="4">Protein phosphatase 1, regulatory (inhibitor) subunit 1C</fullName>
    </submittedName>
</protein>
<reference evidence="4 5" key="1">
    <citation type="journal article" date="2011" name="Genome Biol. Evol.">
        <title>Integration of the genetic map and genome assembly of fugu facilitates insights into distinct features of genome evolution in teleosts and mammals.</title>
        <authorList>
            <person name="Kai W."/>
            <person name="Kikuchi K."/>
            <person name="Tohari S."/>
            <person name="Chew A.K."/>
            <person name="Tay A."/>
            <person name="Fujiwara A."/>
            <person name="Hosoya S."/>
            <person name="Suetake H."/>
            <person name="Naruse K."/>
            <person name="Brenner S."/>
            <person name="Suzuki Y."/>
            <person name="Venkatesh B."/>
        </authorList>
    </citation>
    <scope>NUCLEOTIDE SEQUENCE [LARGE SCALE GENOMIC DNA]</scope>
</reference>
<name>A0A674NCE2_TAKRU</name>
<organism evidence="4 5">
    <name type="scientific">Takifugu rubripes</name>
    <name type="common">Japanese pufferfish</name>
    <name type="synonym">Fugu rubripes</name>
    <dbReference type="NCBI Taxonomy" id="31033"/>
    <lineage>
        <taxon>Eukaryota</taxon>
        <taxon>Metazoa</taxon>
        <taxon>Chordata</taxon>
        <taxon>Craniata</taxon>
        <taxon>Vertebrata</taxon>
        <taxon>Euteleostomi</taxon>
        <taxon>Actinopterygii</taxon>
        <taxon>Neopterygii</taxon>
        <taxon>Teleostei</taxon>
        <taxon>Neoteleostei</taxon>
        <taxon>Acanthomorphata</taxon>
        <taxon>Eupercaria</taxon>
        <taxon>Tetraodontiformes</taxon>
        <taxon>Tetradontoidea</taxon>
        <taxon>Tetraodontidae</taxon>
        <taxon>Takifugu</taxon>
    </lineage>
</organism>
<dbReference type="Ensembl" id="ENSTRUT00000067832.1">
    <property type="protein sequence ID" value="ENSTRUP00000070876.1"/>
    <property type="gene ID" value="ENSTRUG00000033045.1"/>
</dbReference>
<evidence type="ECO:0000256" key="2">
    <source>
        <dbReference type="ARBA" id="ARBA00023272"/>
    </source>
</evidence>
<dbReference type="InParanoid" id="A0A674NCE2"/>
<dbReference type="GeneTree" id="ENSGT00940000160192"/>
<evidence type="ECO:0000313" key="5">
    <source>
        <dbReference type="Proteomes" id="UP000005226"/>
    </source>
</evidence>
<keyword evidence="2" id="KW-0650">Protein phosphatase inhibitor</keyword>
<evidence type="ECO:0000256" key="1">
    <source>
        <dbReference type="ARBA" id="ARBA00007775"/>
    </source>
</evidence>
<dbReference type="OMA" id="CTGETST"/>
<feature type="region of interest" description="Disordered" evidence="3">
    <location>
        <begin position="97"/>
        <end position="143"/>
    </location>
</feature>
<evidence type="ECO:0000313" key="4">
    <source>
        <dbReference type="Ensembl" id="ENSTRUP00000070876.1"/>
    </source>
</evidence>
<dbReference type="GO" id="GO:0004864">
    <property type="term" value="F:protein phosphatase inhibitor activity"/>
    <property type="evidence" value="ECO:0007669"/>
    <property type="project" value="UniProtKB-KW"/>
</dbReference>
<dbReference type="GO" id="GO:0035556">
    <property type="term" value="P:intracellular signal transduction"/>
    <property type="evidence" value="ECO:0007669"/>
    <property type="project" value="TreeGrafter"/>
</dbReference>
<reference evidence="4" key="3">
    <citation type="submission" date="2025-09" db="UniProtKB">
        <authorList>
            <consortium name="Ensembl"/>
        </authorList>
    </citation>
    <scope>IDENTIFICATION</scope>
</reference>
<sequence length="143" mass="15320">MEPSSPKKIQFAVPPLQAQLDPQAAEHIRRRRPTPATLQIYRQPGTGEEGERRVAGALLSSEIQEGVEQQLLGAGVCEADSQQSPITAQLYATSSLWANHNGPEEPNGNEASLMLANQERGVEESNSSGGKPFSLMSPGSVSR</sequence>
<accession>A0A674NCE2</accession>
<dbReference type="PANTHER" id="PTHR15417">
    <property type="entry name" value="PROTEIN PHOSPHATASE INHIBITOR AND DOPAMINE- AND CAMP-REGULATED NEURONAL PHOSPHOPROTEIN"/>
    <property type="match status" value="1"/>
</dbReference>
<dbReference type="AlphaFoldDB" id="A0A674NCE2"/>
<keyword evidence="5" id="KW-1185">Reference proteome</keyword>